<dbReference type="AlphaFoldDB" id="A0A3G9HE99"/>
<evidence type="ECO:0000313" key="9">
    <source>
        <dbReference type="EMBL" id="MTU02800.1"/>
    </source>
</evidence>
<dbReference type="Pfam" id="PF04327">
    <property type="entry name" value="Peptidase_Prp"/>
    <property type="match status" value="1"/>
</dbReference>
<dbReference type="GO" id="GO:0042254">
    <property type="term" value="P:ribosome biogenesis"/>
    <property type="evidence" value="ECO:0007669"/>
    <property type="project" value="UniProtKB-KW"/>
</dbReference>
<dbReference type="EMBL" id="WNBM01000001">
    <property type="protein sequence ID" value="MTT74669.1"/>
    <property type="molecule type" value="Genomic_DNA"/>
</dbReference>
<keyword evidence="3" id="KW-0378">Hydrolase</keyword>
<dbReference type="Proteomes" id="UP000443070">
    <property type="component" value="Unassembled WGS sequence"/>
</dbReference>
<accession>R6I7C3</accession>
<evidence type="ECO:0000313" key="8">
    <source>
        <dbReference type="EMBL" id="MTT74669.1"/>
    </source>
</evidence>
<organism evidence="7">
    <name type="scientific">Phascolarctobacterium faecium</name>
    <dbReference type="NCBI Taxonomy" id="33025"/>
    <lineage>
        <taxon>Bacteria</taxon>
        <taxon>Bacillati</taxon>
        <taxon>Bacillota</taxon>
        <taxon>Negativicutes</taxon>
        <taxon>Acidaminococcales</taxon>
        <taxon>Acidaminococcaceae</taxon>
        <taxon>Phascolarctobacterium</taxon>
    </lineage>
</organism>
<gene>
    <name evidence="7" type="ORF">BN533_00368</name>
    <name evidence="8" type="ORF">GMD11_00095</name>
    <name evidence="9" type="ORF">GMD18_00090</name>
</gene>
<name>A0A3G9HE99_9FIRM</name>
<dbReference type="OrthoDB" id="48998at2"/>
<protein>
    <recommendedName>
        <fullName evidence="6">Ribosomal processing cysteine protease Prp</fullName>
    </recommendedName>
</protein>
<dbReference type="PANTHER" id="PTHR39178:SF1">
    <property type="entry name" value="RIBOSOMAL-PROCESSING CYSTEINE PROTEASE PRP"/>
    <property type="match status" value="1"/>
</dbReference>
<comment type="similarity">
    <text evidence="5">Belongs to the Prp family.</text>
</comment>
<comment type="caution">
    <text evidence="7">The sequence shown here is derived from an EMBL/GenBank/DDBJ whole genome shotgun (WGS) entry which is preliminary data.</text>
</comment>
<evidence type="ECO:0000313" key="11">
    <source>
        <dbReference type="Proteomes" id="UP000484547"/>
    </source>
</evidence>
<evidence type="ECO:0000313" key="7">
    <source>
        <dbReference type="EMBL" id="CDB45240.1"/>
    </source>
</evidence>
<evidence type="ECO:0000256" key="4">
    <source>
        <dbReference type="ARBA" id="ARBA00022807"/>
    </source>
</evidence>
<keyword evidence="10" id="KW-1185">Reference proteome</keyword>
<dbReference type="PANTHER" id="PTHR39178">
    <property type="entry name" value="HYPOTHETICAL RIBOSOME-ASSOCIATED PROTEIN"/>
    <property type="match status" value="1"/>
</dbReference>
<proteinExistence type="inferred from homology"/>
<dbReference type="GeneID" id="49406600"/>
<keyword evidence="1" id="KW-0690">Ribosome biogenesis</keyword>
<dbReference type="CDD" id="cd16332">
    <property type="entry name" value="Prp-like"/>
    <property type="match status" value="1"/>
</dbReference>
<evidence type="ECO:0000313" key="10">
    <source>
        <dbReference type="Proteomes" id="UP000443070"/>
    </source>
</evidence>
<reference evidence="10 11" key="2">
    <citation type="journal article" date="2019" name="Nat. Med.">
        <title>A library of human gut bacterial isolates paired with longitudinal multiomics data enables mechanistic microbiome research.</title>
        <authorList>
            <person name="Poyet M."/>
            <person name="Groussin M."/>
            <person name="Gibbons S.M."/>
            <person name="Avila-Pacheco J."/>
            <person name="Jiang X."/>
            <person name="Kearney S.M."/>
            <person name="Perrotta A.R."/>
            <person name="Berdy B."/>
            <person name="Zhao S."/>
            <person name="Lieberman T.D."/>
            <person name="Swanson P.K."/>
            <person name="Smith M."/>
            <person name="Roesemann S."/>
            <person name="Alexander J.E."/>
            <person name="Rich S.A."/>
            <person name="Livny J."/>
            <person name="Vlamakis H."/>
            <person name="Clish C."/>
            <person name="Bullock K."/>
            <person name="Deik A."/>
            <person name="Scott J."/>
            <person name="Pierce K.A."/>
            <person name="Xavier R.J."/>
            <person name="Alm E.J."/>
        </authorList>
    </citation>
    <scope>NUCLEOTIDE SEQUENCE [LARGE SCALE GENOMIC DNA]</scope>
    <source>
        <strain evidence="8 11">BIOML-A13</strain>
        <strain evidence="9 10">BIOML-A3</strain>
    </source>
</reference>
<dbReference type="SUPFAM" id="SSF118010">
    <property type="entry name" value="TM1457-like"/>
    <property type="match status" value="1"/>
</dbReference>
<accession>A0A3G9HE99</accession>
<sequence length="108" mass="11892">MITVDLFKNEQGLITGYKVSGHAGFAAAGEDIVCGAVSVLTQTPILGLEQHLKCQPSYHVDEEDGILEVNLNNTPNELTQAILATMEYGLLGVAEQYPKYVRIHTYRR</sequence>
<keyword evidence="2 8" id="KW-0645">Protease</keyword>
<keyword evidence="4" id="KW-0788">Thiol protease</keyword>
<reference evidence="7" key="1">
    <citation type="submission" date="2012-11" db="EMBL/GenBank/DDBJ databases">
        <title>Dependencies among metagenomic species, viruses, plasmids and units of genetic variation.</title>
        <authorList>
            <person name="Nielsen H.B."/>
            <person name="Almeida M."/>
            <person name="Juncker A.S."/>
            <person name="Rasmussen S."/>
            <person name="Li J."/>
            <person name="Sunagawa S."/>
            <person name="Plichta D."/>
            <person name="Gautier L."/>
            <person name="Le Chatelier E."/>
            <person name="Peletier E."/>
            <person name="Bonde I."/>
            <person name="Nielsen T."/>
            <person name="Manichanh C."/>
            <person name="Arumugam M."/>
            <person name="Batto J."/>
            <person name="Santos M.B.Q.D."/>
            <person name="Blom N."/>
            <person name="Borruel N."/>
            <person name="Burgdorf K.S."/>
            <person name="Boumezbeur F."/>
            <person name="Casellas F."/>
            <person name="Dore J."/>
            <person name="Guarner F."/>
            <person name="Hansen T."/>
            <person name="Hildebrand F."/>
            <person name="Kaas R.S."/>
            <person name="Kennedy S."/>
            <person name="Kristiansen K."/>
            <person name="Kultima J.R."/>
            <person name="Leonard P."/>
            <person name="Levenez F."/>
            <person name="Lund O."/>
            <person name="Moumen B."/>
            <person name="Le Paslier D."/>
            <person name="Pons N."/>
            <person name="Pedersen O."/>
            <person name="Prifti E."/>
            <person name="Qin J."/>
            <person name="Raes J."/>
            <person name="Tap J."/>
            <person name="Tims S."/>
            <person name="Ussery D.W."/>
            <person name="Yamada T."/>
            <person name="MetaHit consortium"/>
            <person name="Renault P."/>
            <person name="Sicheritz-Ponten T."/>
            <person name="Bork P."/>
            <person name="Wang J."/>
            <person name="Brunak S."/>
            <person name="Ehrlich S.D."/>
        </authorList>
    </citation>
    <scope>NUCLEOTIDE SEQUENCE [LARGE SCALE GENOMIC DNA]</scope>
</reference>
<evidence type="ECO:0000256" key="6">
    <source>
        <dbReference type="ARBA" id="ARBA00044538"/>
    </source>
</evidence>
<evidence type="ECO:0000256" key="5">
    <source>
        <dbReference type="ARBA" id="ARBA00044503"/>
    </source>
</evidence>
<dbReference type="Gene3D" id="3.30.70.1490">
    <property type="entry name" value="Cysteine protease Prp"/>
    <property type="match status" value="1"/>
</dbReference>
<dbReference type="InterPro" id="IPR036764">
    <property type="entry name" value="Peptidase_Prp_sf"/>
</dbReference>
<dbReference type="GO" id="GO:0006508">
    <property type="term" value="P:proteolysis"/>
    <property type="evidence" value="ECO:0007669"/>
    <property type="project" value="UniProtKB-KW"/>
</dbReference>
<evidence type="ECO:0000256" key="3">
    <source>
        <dbReference type="ARBA" id="ARBA00022801"/>
    </source>
</evidence>
<dbReference type="GO" id="GO:0008234">
    <property type="term" value="F:cysteine-type peptidase activity"/>
    <property type="evidence" value="ECO:0007669"/>
    <property type="project" value="UniProtKB-KW"/>
</dbReference>
<dbReference type="EMBL" id="WNBW01000001">
    <property type="protein sequence ID" value="MTU02800.1"/>
    <property type="molecule type" value="Genomic_DNA"/>
</dbReference>
<dbReference type="InterPro" id="IPR007422">
    <property type="entry name" value="Peptidase_Prp"/>
</dbReference>
<dbReference type="Proteomes" id="UP000484547">
    <property type="component" value="Unassembled WGS sequence"/>
</dbReference>
<dbReference type="EMBL" id="CBDS010000028">
    <property type="protein sequence ID" value="CDB45240.1"/>
    <property type="molecule type" value="Genomic_DNA"/>
</dbReference>
<evidence type="ECO:0000256" key="1">
    <source>
        <dbReference type="ARBA" id="ARBA00022517"/>
    </source>
</evidence>
<dbReference type="RefSeq" id="WP_021717271.1">
    <property type="nucleotide sequence ID" value="NZ_AP019004.1"/>
</dbReference>
<evidence type="ECO:0000256" key="2">
    <source>
        <dbReference type="ARBA" id="ARBA00022670"/>
    </source>
</evidence>